<dbReference type="RefSeq" id="WP_044212682.1">
    <property type="nucleotide sequence ID" value="NZ_BAMD01000017.1"/>
</dbReference>
<reference evidence="1 2" key="1">
    <citation type="journal article" date="2014" name="Genome Announc.">
        <title>Draft Genome Sequence of Cytophaga fermentans JCM 21142T, a Facultative Anaerobe Isolated from Marine Mud.</title>
        <authorList>
            <person name="Starns D."/>
            <person name="Oshima K."/>
            <person name="Suda W."/>
            <person name="Iino T."/>
            <person name="Yuki M."/>
            <person name="Inoue J."/>
            <person name="Kitamura K."/>
            <person name="Iida T."/>
            <person name="Darby A."/>
            <person name="Hattori M."/>
            <person name="Ohkuma M."/>
        </authorList>
    </citation>
    <scope>NUCLEOTIDE SEQUENCE [LARGE SCALE GENOMIC DNA]</scope>
    <source>
        <strain evidence="1 2">JCM 21142</strain>
    </source>
</reference>
<dbReference type="InterPro" id="IPR025631">
    <property type="entry name" value="Porin_10"/>
</dbReference>
<keyword evidence="2" id="KW-1185">Reference proteome</keyword>
<accession>W7Y632</accession>
<sequence length="688" mass="79749">MSKKWTYLVFLLTFAVNVLGQRGLSPGGKGQDEHEANNKGVQVAPEDRLRSWRLLDDFTLVDSLDIDTVTTGFQQYDPIYKNSFSNIHLGNIGGAYTSNLLSFKNDDNEFIFLNSLQAYFVQPEDIKFYNSKVPYTNLTYIYAGPKRRSEENVSAFFTQNINRRVNLGFHYNLVSSIGSYNAQQTDNRNFNFFMSYNGDKYNVYGVLAYNKIEHYENGGLDDDDHDVILNPDDYGYDQAENIPIKYSDQTNTIENYQFFVSQSLGIGKIKLNKGSVFHKDSLTEVSAGSESVEGQDEEVQLPVSTVYHTMHLSSYKRAFKIDDLSNYMDADGVLPIYNTNYDYPLTTGDTTIFTNFKNTFQIKFNEEANSLLRFGVRAYVTNEIKNYKYQIEPTINESQDEAIYHYDTKSLVSTHIGGQIFKNIGKNFWWNAGGKLYVQGYKAGDILLEGNLNTLYKVFKDTAGFYARGKIDLSQPEFLLEKYYSNHFSWDQVFKQEKEVDVEFGIKIPTRNFKLAFESKSLTDYIYWNNEAVPAQSSELINAFQVSLYKNFKVGAFHSDNKLAYQYTSHEDLYPLPDFAGLSSNYFDFYLAKRVLNVQIGMDVKYHTEYYTPTYMPATGQFYLQDKMKIGNYPFMDAFMNLQLKRARIFVKFDHFNQSLMDRNYFLTVGYPYAPIRFKWGISWNFYD</sequence>
<dbReference type="EMBL" id="BAMD01000017">
    <property type="protein sequence ID" value="GAF03063.1"/>
    <property type="molecule type" value="Genomic_DNA"/>
</dbReference>
<gene>
    <name evidence="1" type="ORF">JCM21142_41719</name>
</gene>
<dbReference type="OrthoDB" id="1489309at2"/>
<organism evidence="1 2">
    <name type="scientific">Saccharicrinis fermentans DSM 9555 = JCM 21142</name>
    <dbReference type="NCBI Taxonomy" id="869213"/>
    <lineage>
        <taxon>Bacteria</taxon>
        <taxon>Pseudomonadati</taxon>
        <taxon>Bacteroidota</taxon>
        <taxon>Bacteroidia</taxon>
        <taxon>Marinilabiliales</taxon>
        <taxon>Marinilabiliaceae</taxon>
        <taxon>Saccharicrinis</taxon>
    </lineage>
</organism>
<dbReference type="Proteomes" id="UP000019402">
    <property type="component" value="Unassembled WGS sequence"/>
</dbReference>
<name>W7Y632_9BACT</name>
<dbReference type="Pfam" id="PF14121">
    <property type="entry name" value="Porin_10"/>
    <property type="match status" value="1"/>
</dbReference>
<evidence type="ECO:0000313" key="1">
    <source>
        <dbReference type="EMBL" id="GAF03063.1"/>
    </source>
</evidence>
<evidence type="ECO:0000313" key="2">
    <source>
        <dbReference type="Proteomes" id="UP000019402"/>
    </source>
</evidence>
<dbReference type="eggNOG" id="COG4206">
    <property type="taxonomic scope" value="Bacteria"/>
</dbReference>
<evidence type="ECO:0008006" key="3">
    <source>
        <dbReference type="Google" id="ProtNLM"/>
    </source>
</evidence>
<proteinExistence type="predicted"/>
<comment type="caution">
    <text evidence="1">The sequence shown here is derived from an EMBL/GenBank/DDBJ whole genome shotgun (WGS) entry which is preliminary data.</text>
</comment>
<dbReference type="AlphaFoldDB" id="W7Y632"/>
<protein>
    <recommendedName>
        <fullName evidence="3">Porin</fullName>
    </recommendedName>
</protein>
<dbReference type="STRING" id="869213.GCA_000517085_00091"/>